<feature type="coiled-coil region" evidence="1">
    <location>
        <begin position="83"/>
        <end position="136"/>
    </location>
</feature>
<accession>A0A099KNU0</accession>
<name>A0A099KNU0_COLPS</name>
<organism evidence="3 4">
    <name type="scientific">Colwellia psychrerythraea</name>
    <name type="common">Vibrio psychroerythus</name>
    <dbReference type="NCBI Taxonomy" id="28229"/>
    <lineage>
        <taxon>Bacteria</taxon>
        <taxon>Pseudomonadati</taxon>
        <taxon>Pseudomonadota</taxon>
        <taxon>Gammaproteobacteria</taxon>
        <taxon>Alteromonadales</taxon>
        <taxon>Colwelliaceae</taxon>
        <taxon>Colwellia</taxon>
    </lineage>
</organism>
<protein>
    <submittedName>
        <fullName evidence="3">Mtw1 kinetochore complex, DSN1</fullName>
    </submittedName>
</protein>
<gene>
    <name evidence="3" type="ORF">GAB14E_3067</name>
</gene>
<evidence type="ECO:0000313" key="4">
    <source>
        <dbReference type="Proteomes" id="UP000029868"/>
    </source>
</evidence>
<dbReference type="EMBL" id="JQEC01000039">
    <property type="protein sequence ID" value="KGJ91910.1"/>
    <property type="molecule type" value="Genomic_DNA"/>
</dbReference>
<dbReference type="PATRIC" id="fig|28229.3.peg.2785"/>
<reference evidence="3 4" key="1">
    <citation type="submission" date="2014-08" db="EMBL/GenBank/DDBJ databases">
        <title>Genomic and Phenotypic Diversity of Colwellia psychrerythraea strains from Disparate Marine Basins.</title>
        <authorList>
            <person name="Techtmann S.M."/>
            <person name="Stelling S.C."/>
            <person name="Utturkar S.M."/>
            <person name="Alshibli N."/>
            <person name="Harris A."/>
            <person name="Brown S.D."/>
            <person name="Hazen T.C."/>
        </authorList>
    </citation>
    <scope>NUCLEOTIDE SEQUENCE [LARGE SCALE GENOMIC DNA]</scope>
    <source>
        <strain evidence="3 4">GAB14E</strain>
    </source>
</reference>
<evidence type="ECO:0000313" key="3">
    <source>
        <dbReference type="EMBL" id="KGJ91910.1"/>
    </source>
</evidence>
<dbReference type="Proteomes" id="UP000029868">
    <property type="component" value="Unassembled WGS sequence"/>
</dbReference>
<dbReference type="RefSeq" id="WP_052093756.1">
    <property type="nucleotide sequence ID" value="NZ_JQEC01000039.1"/>
</dbReference>
<dbReference type="OrthoDB" id="6227193at2"/>
<proteinExistence type="predicted"/>
<evidence type="ECO:0000256" key="1">
    <source>
        <dbReference type="SAM" id="Coils"/>
    </source>
</evidence>
<sequence>MELRTEQLQATIAPAYQEKISASEPAPMKVSAEINTSSSEHLKTDQVTISEEAREKSTNDKNQAAMRKILGQEEVSGTNGEKQKTVDEKIAELQEKIAELIAEIAQERRNGDEERTKSMEAELAMLNAQLLQLIEKKMG</sequence>
<comment type="caution">
    <text evidence="3">The sequence shown here is derived from an EMBL/GenBank/DDBJ whole genome shotgun (WGS) entry which is preliminary data.</text>
</comment>
<feature type="compositionally biased region" description="Polar residues" evidence="2">
    <location>
        <begin position="33"/>
        <end position="49"/>
    </location>
</feature>
<keyword evidence="1" id="KW-0175">Coiled coil</keyword>
<feature type="region of interest" description="Disordered" evidence="2">
    <location>
        <begin position="19"/>
        <end position="63"/>
    </location>
</feature>
<evidence type="ECO:0000256" key="2">
    <source>
        <dbReference type="SAM" id="MobiDB-lite"/>
    </source>
</evidence>
<dbReference type="AlphaFoldDB" id="A0A099KNU0"/>